<feature type="signal peptide" evidence="2">
    <location>
        <begin position="1"/>
        <end position="19"/>
    </location>
</feature>
<dbReference type="AlphaFoldDB" id="A0A4R9LS82"/>
<keyword evidence="1" id="KW-0472">Membrane</keyword>
<sequence length="692" mass="78932">MKFIILLIFLSLSCGPAGRDEKANIQKGTLNLESHSFTDSPFLTLTGEWDFFWNKTSETILATDIPSSIILPAHWNHRKEKEEELTGQGFATFRVHILLPKDQTVFPLAVLTGEQDSSHAIYINGKYIGGSGKPGNSKETTISQVQSSIVIIPFTGAKEIDLDLVVSNFAHRKGGPWNDIVLAPFQKAQERLTNRKMNETILASVLGFVALFFLFFYFFDKNETHTLGIFAFSFIILLRNISTGERILLDWVHLPYQVILRIEYFSWFWSAPVLYHYFQTIFPIDFSKKIGNVFYLTSLILTLVLLLPSEYFTETASFYPIIFILNGCFLLFFLIKSYLKKRSDSQTLLFGTALLLIGAINDTLHAEAIWHTTYIGPLTVVCFVFLQVFTFGKSFRKSLNHSKELALKLSSLNSSYSRFVPKEFLNFLGKTDIRDISLGQQVQKKMTILFADIRSFTEFSEQLTPKENFDFLNSYLQRVGPIIRHNGGFIDKFIGDAIMALFPDDPNHAIRAAVQMQNEIRLYNMHRANYNYKPVQVGIGIHTGTLILGILGEHERMEGTVISDAVNLASRIEGVTKMFGANIVISADTFIEASEDLGYDYRLLDRVNIKGKTDSVFVVEVLDGYDLEKKELLSKRKDDYIIALEAYRREDYQEAEEGFSSILDEVPHDSVSRIFLEKSKSYIHLLNQERRI</sequence>
<dbReference type="SMART" id="SM00044">
    <property type="entry name" value="CYCc"/>
    <property type="match status" value="1"/>
</dbReference>
<feature type="transmembrane region" description="Helical" evidence="1">
    <location>
        <begin position="317"/>
        <end position="335"/>
    </location>
</feature>
<evidence type="ECO:0000256" key="2">
    <source>
        <dbReference type="SAM" id="SignalP"/>
    </source>
</evidence>
<accession>A0A4R9LS82</accession>
<evidence type="ECO:0000313" key="5">
    <source>
        <dbReference type="Proteomes" id="UP000298264"/>
    </source>
</evidence>
<dbReference type="PANTHER" id="PTHR43081">
    <property type="entry name" value="ADENYLATE CYCLASE, TERMINAL-DIFFERENTIATION SPECIFIC-RELATED"/>
    <property type="match status" value="1"/>
</dbReference>
<keyword evidence="1" id="KW-1133">Transmembrane helix</keyword>
<keyword evidence="5" id="KW-1185">Reference proteome</keyword>
<dbReference type="PANTHER" id="PTHR43081:SF1">
    <property type="entry name" value="ADENYLATE CYCLASE, TERMINAL-DIFFERENTIATION SPECIFIC"/>
    <property type="match status" value="1"/>
</dbReference>
<dbReference type="InterPro" id="IPR050697">
    <property type="entry name" value="Adenylyl/Guanylyl_Cyclase_3/4"/>
</dbReference>
<dbReference type="Proteomes" id="UP000298264">
    <property type="component" value="Unassembled WGS sequence"/>
</dbReference>
<keyword evidence="1" id="KW-0812">Transmembrane</keyword>
<dbReference type="Gene3D" id="2.60.120.260">
    <property type="entry name" value="Galactose-binding domain-like"/>
    <property type="match status" value="1"/>
</dbReference>
<dbReference type="CDD" id="cd07302">
    <property type="entry name" value="CHD"/>
    <property type="match status" value="1"/>
</dbReference>
<feature type="transmembrane region" description="Helical" evidence="1">
    <location>
        <begin position="201"/>
        <end position="219"/>
    </location>
</feature>
<name>A0A4R9LS82_9LEPT</name>
<dbReference type="GO" id="GO:0004016">
    <property type="term" value="F:adenylate cyclase activity"/>
    <property type="evidence" value="ECO:0007669"/>
    <property type="project" value="UniProtKB-ARBA"/>
</dbReference>
<dbReference type="InterPro" id="IPR011623">
    <property type="entry name" value="7TMR_DISM_rcpt_extracell_dom1"/>
</dbReference>
<evidence type="ECO:0000313" key="4">
    <source>
        <dbReference type="EMBL" id="TGN14255.1"/>
    </source>
</evidence>
<dbReference type="OrthoDB" id="338211at2"/>
<organism evidence="4 5">
    <name type="scientific">Leptospira ilyithenensis</name>
    <dbReference type="NCBI Taxonomy" id="2484901"/>
    <lineage>
        <taxon>Bacteria</taxon>
        <taxon>Pseudomonadati</taxon>
        <taxon>Spirochaetota</taxon>
        <taxon>Spirochaetia</taxon>
        <taxon>Leptospirales</taxon>
        <taxon>Leptospiraceae</taxon>
        <taxon>Leptospira</taxon>
    </lineage>
</organism>
<dbReference type="GO" id="GO:0035556">
    <property type="term" value="P:intracellular signal transduction"/>
    <property type="evidence" value="ECO:0007669"/>
    <property type="project" value="InterPro"/>
</dbReference>
<feature type="transmembrane region" description="Helical" evidence="1">
    <location>
        <begin position="347"/>
        <end position="366"/>
    </location>
</feature>
<gene>
    <name evidence="4" type="ORF">EHS11_01895</name>
</gene>
<feature type="transmembrane region" description="Helical" evidence="1">
    <location>
        <begin position="290"/>
        <end position="311"/>
    </location>
</feature>
<proteinExistence type="predicted"/>
<comment type="caution">
    <text evidence="4">The sequence shown here is derived from an EMBL/GenBank/DDBJ whole genome shotgun (WGS) entry which is preliminary data.</text>
</comment>
<dbReference type="Pfam" id="PF00211">
    <property type="entry name" value="Guanylate_cyc"/>
    <property type="match status" value="1"/>
</dbReference>
<dbReference type="Gene3D" id="3.30.70.1230">
    <property type="entry name" value="Nucleotide cyclase"/>
    <property type="match status" value="1"/>
</dbReference>
<dbReference type="PROSITE" id="PS50125">
    <property type="entry name" value="GUANYLATE_CYCLASE_2"/>
    <property type="match status" value="1"/>
</dbReference>
<reference evidence="4" key="1">
    <citation type="journal article" date="2019" name="PLoS Negl. Trop. Dis.">
        <title>Revisiting the worldwide diversity of Leptospira species in the environment.</title>
        <authorList>
            <person name="Vincent A.T."/>
            <person name="Schiettekatte O."/>
            <person name="Bourhy P."/>
            <person name="Veyrier F.J."/>
            <person name="Picardeau M."/>
        </authorList>
    </citation>
    <scope>NUCLEOTIDE SEQUENCE [LARGE SCALE GENOMIC DNA]</scope>
    <source>
        <strain evidence="4">201400974</strain>
    </source>
</reference>
<dbReference type="GO" id="GO:0006171">
    <property type="term" value="P:cAMP biosynthetic process"/>
    <property type="evidence" value="ECO:0007669"/>
    <property type="project" value="TreeGrafter"/>
</dbReference>
<feature type="transmembrane region" description="Helical" evidence="1">
    <location>
        <begin position="372"/>
        <end position="392"/>
    </location>
</feature>
<dbReference type="InterPro" id="IPR001054">
    <property type="entry name" value="A/G_cyclase"/>
</dbReference>
<evidence type="ECO:0000259" key="3">
    <source>
        <dbReference type="PROSITE" id="PS50125"/>
    </source>
</evidence>
<keyword evidence="2" id="KW-0732">Signal</keyword>
<dbReference type="RefSeq" id="WP_135762732.1">
    <property type="nucleotide sequence ID" value="NZ_RQHV01000007.1"/>
</dbReference>
<feature type="transmembrane region" description="Helical" evidence="1">
    <location>
        <begin position="254"/>
        <end position="278"/>
    </location>
</feature>
<dbReference type="InterPro" id="IPR029787">
    <property type="entry name" value="Nucleotide_cyclase"/>
</dbReference>
<feature type="chain" id="PRO_5020547608" evidence="2">
    <location>
        <begin position="20"/>
        <end position="692"/>
    </location>
</feature>
<evidence type="ECO:0000256" key="1">
    <source>
        <dbReference type="SAM" id="Phobius"/>
    </source>
</evidence>
<feature type="transmembrane region" description="Helical" evidence="1">
    <location>
        <begin position="226"/>
        <end position="242"/>
    </location>
</feature>
<dbReference type="SUPFAM" id="SSF55073">
    <property type="entry name" value="Nucleotide cyclase"/>
    <property type="match status" value="1"/>
</dbReference>
<feature type="domain" description="Guanylate cyclase" evidence="3">
    <location>
        <begin position="447"/>
        <end position="573"/>
    </location>
</feature>
<protein>
    <submittedName>
        <fullName evidence="4">Adenylate/guanylate cyclase domain-containing protein</fullName>
    </submittedName>
</protein>
<dbReference type="Pfam" id="PF07695">
    <property type="entry name" value="7TMR-DISM_7TM"/>
    <property type="match status" value="1"/>
</dbReference>
<dbReference type="EMBL" id="RQHV01000007">
    <property type="protein sequence ID" value="TGN14255.1"/>
    <property type="molecule type" value="Genomic_DNA"/>
</dbReference>